<comment type="caution">
    <text evidence="1">The sequence shown here is derived from an EMBL/GenBank/DDBJ whole genome shotgun (WGS) entry which is preliminary data.</text>
</comment>
<proteinExistence type="predicted"/>
<dbReference type="AlphaFoldDB" id="W2W2I1"/>
<organism evidence="1 2">
    <name type="scientific">Phytophthora nicotianae CJ01A1</name>
    <dbReference type="NCBI Taxonomy" id="1317063"/>
    <lineage>
        <taxon>Eukaryota</taxon>
        <taxon>Sar</taxon>
        <taxon>Stramenopiles</taxon>
        <taxon>Oomycota</taxon>
        <taxon>Peronosporomycetes</taxon>
        <taxon>Peronosporales</taxon>
        <taxon>Peronosporaceae</taxon>
        <taxon>Phytophthora</taxon>
    </lineage>
</organism>
<reference evidence="1 2" key="1">
    <citation type="submission" date="2013-11" db="EMBL/GenBank/DDBJ databases">
        <title>The Genome Sequence of Phytophthora parasitica CJ01A1.</title>
        <authorList>
            <consortium name="The Broad Institute Genomics Platform"/>
            <person name="Russ C."/>
            <person name="Tyler B."/>
            <person name="Panabieres F."/>
            <person name="Shan W."/>
            <person name="Tripathy S."/>
            <person name="Grunwald N."/>
            <person name="Machado M."/>
            <person name="Johnson C.S."/>
            <person name="Walker B."/>
            <person name="Young S.K."/>
            <person name="Zeng Q."/>
            <person name="Gargeya S."/>
            <person name="Fitzgerald M."/>
            <person name="Haas B."/>
            <person name="Abouelleil A."/>
            <person name="Allen A.W."/>
            <person name="Alvarado L."/>
            <person name="Arachchi H.M."/>
            <person name="Berlin A.M."/>
            <person name="Chapman S.B."/>
            <person name="Gainer-Dewar J."/>
            <person name="Goldberg J."/>
            <person name="Griggs A."/>
            <person name="Gujja S."/>
            <person name="Hansen M."/>
            <person name="Howarth C."/>
            <person name="Imamovic A."/>
            <person name="Ireland A."/>
            <person name="Larimer J."/>
            <person name="McCowan C."/>
            <person name="Murphy C."/>
            <person name="Pearson M."/>
            <person name="Poon T.W."/>
            <person name="Priest M."/>
            <person name="Roberts A."/>
            <person name="Saif S."/>
            <person name="Shea T."/>
            <person name="Sisk P."/>
            <person name="Sykes S."/>
            <person name="Wortman J."/>
            <person name="Nusbaum C."/>
            <person name="Birren B."/>
        </authorList>
    </citation>
    <scope>NUCLEOTIDE SEQUENCE [LARGE SCALE GENOMIC DNA]</scope>
    <source>
        <strain evidence="1 2">CJ01A1</strain>
    </source>
</reference>
<sequence>MQLDQLFGGAGSADHVAARVTVHSIRQDLERLVALFAALGREFGHPLGLHHKRPRIQILASEVRAQTREVIAKPFHQQASSEAWSPAARFYPNHIHDLGVALVIATCRRRSSA</sequence>
<evidence type="ECO:0000313" key="1">
    <source>
        <dbReference type="EMBL" id="ETP04752.1"/>
    </source>
</evidence>
<name>W2W2I1_PHYNI</name>
<evidence type="ECO:0000313" key="2">
    <source>
        <dbReference type="Proteomes" id="UP000018958"/>
    </source>
</evidence>
<accession>W2W2I1</accession>
<protein>
    <submittedName>
        <fullName evidence="1">Uncharacterized protein</fullName>
    </submittedName>
</protein>
<dbReference type="EMBL" id="ANIX01003714">
    <property type="protein sequence ID" value="ETP04752.1"/>
    <property type="molecule type" value="Genomic_DNA"/>
</dbReference>
<dbReference type="Proteomes" id="UP000018958">
    <property type="component" value="Unassembled WGS sequence"/>
</dbReference>
<gene>
    <name evidence="1" type="ORF">F441_18546</name>
</gene>